<proteinExistence type="predicted"/>
<dbReference type="Proteomes" id="UP000793456">
    <property type="component" value="Chromosome XV"/>
</dbReference>
<keyword evidence="2" id="KW-1185">Reference proteome</keyword>
<accession>A0ACD3QU28</accession>
<protein>
    <submittedName>
        <fullName evidence="1">Uncharacterized protein</fullName>
    </submittedName>
</protein>
<evidence type="ECO:0000313" key="2">
    <source>
        <dbReference type="Proteomes" id="UP000793456"/>
    </source>
</evidence>
<name>A0ACD3QU28_LARCR</name>
<dbReference type="EMBL" id="CM011688">
    <property type="protein sequence ID" value="TMS10216.1"/>
    <property type="molecule type" value="Genomic_DNA"/>
</dbReference>
<reference evidence="1" key="1">
    <citation type="submission" date="2018-11" db="EMBL/GenBank/DDBJ databases">
        <title>The sequence and de novo assembly of Larimichthys crocea genome using PacBio and Hi-C technologies.</title>
        <authorList>
            <person name="Xu P."/>
            <person name="Chen B."/>
            <person name="Zhou Z."/>
            <person name="Ke Q."/>
            <person name="Wu Y."/>
            <person name="Bai H."/>
            <person name="Pu F."/>
        </authorList>
    </citation>
    <scope>NUCLEOTIDE SEQUENCE</scope>
    <source>
        <tissue evidence="1">Muscle</tissue>
    </source>
</reference>
<gene>
    <name evidence="1" type="ORF">E3U43_002875</name>
</gene>
<organism evidence="1 2">
    <name type="scientific">Larimichthys crocea</name>
    <name type="common">Large yellow croaker</name>
    <name type="synonym">Pseudosciaena crocea</name>
    <dbReference type="NCBI Taxonomy" id="215358"/>
    <lineage>
        <taxon>Eukaryota</taxon>
        <taxon>Metazoa</taxon>
        <taxon>Chordata</taxon>
        <taxon>Craniata</taxon>
        <taxon>Vertebrata</taxon>
        <taxon>Euteleostomi</taxon>
        <taxon>Actinopterygii</taxon>
        <taxon>Neopterygii</taxon>
        <taxon>Teleostei</taxon>
        <taxon>Neoteleostei</taxon>
        <taxon>Acanthomorphata</taxon>
        <taxon>Eupercaria</taxon>
        <taxon>Sciaenidae</taxon>
        <taxon>Larimichthys</taxon>
    </lineage>
</organism>
<evidence type="ECO:0000313" key="1">
    <source>
        <dbReference type="EMBL" id="TMS10216.1"/>
    </source>
</evidence>
<sequence>MYQTPVAFVEWTPPKAKIDQIVLRYGLVGGEGPRTTFRLQPTLSQYSLQVLRPGSRYEVSVSGVRKGNESGSISTEFTTEIDAPKNLWLVSKTSTTLELEWDNSEAEVEDYQVVYSTLAGDQYNKVIIPRNEGATTKTTLTDLLPGTEYGIGISAMKGKNQSTPATMNARTDLDVPMDLTVTASTDNTITLVWGVVQGPIDHYKVTYTSSSGYTTELTVPKDVTTTTLTDLEPGTEYTITVAARRGRQQSTAATIDAFTGMDPPKEMTVSDVTEDAVTISWIKPLAPFEYYKLSYQSAKGRVDSVVIDSDVTNYTLSSLFPATEYEISLNAVRGSQESKVVSTSVFTAMDMPAELTALNITPQGALLRWNPPLSSVDNYVLTLTHNQVTADTFLVEGNKQEHQLSNLKPSTSYSVALYATKGPLTSGTVITNLQTPMDAPLNLTASEVNHRSALISWQPPIAEIDNYMLTYKSTDGNRKDSGGDFPLGSRLFATPQNCAQHLLNGETLSGVYTIYINRDPSQGVQVYCDMTTDEGGWIVFQRRQNGLTDFSRKWSDYRVGFGNLEDEFWLGLDNIQRIAAQGRYELRIDMKDGQESVYANYDKFSIGDARNLYKLRIGEYNGTAGAWWYKNCHRANLNGKYGESRHSQGINWYHWKGHEFSIPFVEMKMRPFNFRSISSKRRRSVPV</sequence>
<comment type="caution">
    <text evidence="1">The sequence shown here is derived from an EMBL/GenBank/DDBJ whole genome shotgun (WGS) entry which is preliminary data.</text>
</comment>